<dbReference type="CDD" id="cd13537">
    <property type="entry name" value="PBP2_YvgL_like"/>
    <property type="match status" value="1"/>
</dbReference>
<feature type="chain" id="PRO_5037764476" evidence="7">
    <location>
        <begin position="27"/>
        <end position="299"/>
    </location>
</feature>
<dbReference type="PIRSF" id="PIRSF004846">
    <property type="entry name" value="ModA"/>
    <property type="match status" value="1"/>
</dbReference>
<dbReference type="GO" id="GO:1901359">
    <property type="term" value="F:tungstate binding"/>
    <property type="evidence" value="ECO:0007669"/>
    <property type="project" value="UniProtKB-ARBA"/>
</dbReference>
<dbReference type="FunFam" id="3.40.190.10:FF:000035">
    <property type="entry name" value="Molybdate ABC transporter substrate-binding protein"/>
    <property type="match status" value="1"/>
</dbReference>
<evidence type="ECO:0000256" key="5">
    <source>
        <dbReference type="PIRSR" id="PIRSR004846-1"/>
    </source>
</evidence>
<keyword evidence="4 7" id="KW-0732">Signal</keyword>
<organism evidence="8 9">
    <name type="scientific">Diplocloster agilis</name>
    <dbReference type="NCBI Taxonomy" id="2850323"/>
    <lineage>
        <taxon>Bacteria</taxon>
        <taxon>Bacillati</taxon>
        <taxon>Bacillota</taxon>
        <taxon>Clostridia</taxon>
        <taxon>Lachnospirales</taxon>
        <taxon>Lachnospiraceae</taxon>
        <taxon>Diplocloster</taxon>
    </lineage>
</organism>
<dbReference type="GO" id="GO:0030973">
    <property type="term" value="F:molybdate ion binding"/>
    <property type="evidence" value="ECO:0007669"/>
    <property type="project" value="TreeGrafter"/>
</dbReference>
<feature type="binding site" evidence="5">
    <location>
        <position position="104"/>
    </location>
    <ligand>
        <name>molybdate</name>
        <dbReference type="ChEBI" id="CHEBI:36264"/>
    </ligand>
</feature>
<evidence type="ECO:0000256" key="3">
    <source>
        <dbReference type="ARBA" id="ARBA00022723"/>
    </source>
</evidence>
<evidence type="ECO:0000313" key="9">
    <source>
        <dbReference type="Proteomes" id="UP000712157"/>
    </source>
</evidence>
<comment type="similarity">
    <text evidence="1">Belongs to the bacterial solute-binding protein ModA family.</text>
</comment>
<dbReference type="InterPro" id="IPR005950">
    <property type="entry name" value="ModA"/>
</dbReference>
<evidence type="ECO:0000256" key="4">
    <source>
        <dbReference type="ARBA" id="ARBA00022729"/>
    </source>
</evidence>
<dbReference type="PROSITE" id="PS51257">
    <property type="entry name" value="PROKAR_LIPOPROTEIN"/>
    <property type="match status" value="1"/>
</dbReference>
<evidence type="ECO:0000256" key="2">
    <source>
        <dbReference type="ARBA" id="ARBA00022505"/>
    </source>
</evidence>
<feature type="binding site" evidence="5">
    <location>
        <position position="184"/>
    </location>
    <ligand>
        <name>molybdate</name>
        <dbReference type="ChEBI" id="CHEBI:36264"/>
    </ligand>
</feature>
<dbReference type="GO" id="GO:0046872">
    <property type="term" value="F:metal ion binding"/>
    <property type="evidence" value="ECO:0007669"/>
    <property type="project" value="UniProtKB-KW"/>
</dbReference>
<dbReference type="PANTHER" id="PTHR30632:SF0">
    <property type="entry name" value="SULFATE-BINDING PROTEIN"/>
    <property type="match status" value="1"/>
</dbReference>
<feature type="binding site" evidence="5">
    <location>
        <position position="75"/>
    </location>
    <ligand>
        <name>molybdate</name>
        <dbReference type="ChEBI" id="CHEBI:36264"/>
    </ligand>
</feature>
<dbReference type="EMBL" id="JAHQCW010000023">
    <property type="protein sequence ID" value="MBU9737659.1"/>
    <property type="molecule type" value="Genomic_DNA"/>
</dbReference>
<feature type="signal peptide" evidence="7">
    <location>
        <begin position="1"/>
        <end position="26"/>
    </location>
</feature>
<dbReference type="NCBIfam" id="TIGR01256">
    <property type="entry name" value="modA"/>
    <property type="match status" value="1"/>
</dbReference>
<feature type="binding site" evidence="5">
    <location>
        <position position="211"/>
    </location>
    <ligand>
        <name>molybdate</name>
        <dbReference type="ChEBI" id="CHEBI:36264"/>
    </ligand>
</feature>
<feature type="binding site" evidence="5">
    <location>
        <position position="229"/>
    </location>
    <ligand>
        <name>molybdate</name>
        <dbReference type="ChEBI" id="CHEBI:36264"/>
    </ligand>
</feature>
<proteinExistence type="inferred from homology"/>
<evidence type="ECO:0000313" key="8">
    <source>
        <dbReference type="EMBL" id="MBU9737659.1"/>
    </source>
</evidence>
<sequence>MMKKKWLGLVMAAALVAAAVSGCGSAKDGEAADTAGGKTDAVAEGSEAPAAETPVQTEAPAEQENVTMMLAAAASLENSMVDELIPMFEEANPNITVQGTYDSSGKLQTQIEEGADVDVFISAAMKQMNALDEEGLMDKESIAPLLENKIVMIIPASSGETPDKFEDLLDMESVAIGDPDSVPAGQYAKEAFESMGIWDKINAKASLGTNVTEVLNWVAEGSAQGGVVYATDAASTDKVKVVAEAPEGSVSQIIYPVGIVEASKNKEAAQRFVEFLQGADAMKVFEKYGFSQPAQSGAK</sequence>
<dbReference type="AlphaFoldDB" id="A0A949NFG6"/>
<accession>A0A949NFG6</accession>
<dbReference type="InterPro" id="IPR050682">
    <property type="entry name" value="ModA/WtpA"/>
</dbReference>
<evidence type="ECO:0000256" key="7">
    <source>
        <dbReference type="SAM" id="SignalP"/>
    </source>
</evidence>
<dbReference type="Gene3D" id="3.40.190.10">
    <property type="entry name" value="Periplasmic binding protein-like II"/>
    <property type="match status" value="2"/>
</dbReference>
<dbReference type="SUPFAM" id="SSF53850">
    <property type="entry name" value="Periplasmic binding protein-like II"/>
    <property type="match status" value="1"/>
</dbReference>
<evidence type="ECO:0000256" key="1">
    <source>
        <dbReference type="ARBA" id="ARBA00009175"/>
    </source>
</evidence>
<dbReference type="RefSeq" id="WP_238722122.1">
    <property type="nucleotide sequence ID" value="NZ_JAHQCW010000023.1"/>
</dbReference>
<dbReference type="InterPro" id="IPR041879">
    <property type="entry name" value="YvgL-like_PBP2"/>
</dbReference>
<comment type="caution">
    <text evidence="8">The sequence shown here is derived from an EMBL/GenBank/DDBJ whole genome shotgun (WGS) entry which is preliminary data.</text>
</comment>
<dbReference type="Proteomes" id="UP000712157">
    <property type="component" value="Unassembled WGS sequence"/>
</dbReference>
<dbReference type="Pfam" id="PF13531">
    <property type="entry name" value="SBP_bac_11"/>
    <property type="match status" value="1"/>
</dbReference>
<keyword evidence="9" id="KW-1185">Reference proteome</keyword>
<dbReference type="GO" id="GO:0015689">
    <property type="term" value="P:molybdate ion transport"/>
    <property type="evidence" value="ECO:0007669"/>
    <property type="project" value="InterPro"/>
</dbReference>
<protein>
    <submittedName>
        <fullName evidence="8">Molybdate ABC transporter substrate-binding protein</fullName>
    </submittedName>
</protein>
<name>A0A949NFG6_9FIRM</name>
<evidence type="ECO:0000256" key="6">
    <source>
        <dbReference type="SAM" id="MobiDB-lite"/>
    </source>
</evidence>
<feature type="region of interest" description="Disordered" evidence="6">
    <location>
        <begin position="26"/>
        <end position="60"/>
    </location>
</feature>
<keyword evidence="3 5" id="KW-0479">Metal-binding</keyword>
<dbReference type="PANTHER" id="PTHR30632">
    <property type="entry name" value="MOLYBDATE-BINDING PERIPLASMIC PROTEIN"/>
    <property type="match status" value="1"/>
</dbReference>
<gene>
    <name evidence="8" type="primary">modA</name>
    <name evidence="8" type="ORF">KTH89_14020</name>
</gene>
<keyword evidence="2 5" id="KW-0500">Molybdenum</keyword>
<reference evidence="8" key="1">
    <citation type="submission" date="2021-06" db="EMBL/GenBank/DDBJ databases">
        <title>Description of novel taxa of the family Lachnospiraceae.</title>
        <authorList>
            <person name="Chaplin A.V."/>
            <person name="Sokolova S.R."/>
            <person name="Pikina A.P."/>
            <person name="Korzhanova M."/>
            <person name="Belova V."/>
            <person name="Korostin D."/>
            <person name="Efimov B.A."/>
        </authorList>
    </citation>
    <scope>NUCLEOTIDE SEQUENCE</scope>
    <source>
        <strain evidence="8">ASD5720</strain>
    </source>
</reference>